<gene>
    <name evidence="1" type="primary">CSON014951</name>
</gene>
<evidence type="ECO:0000313" key="1">
    <source>
        <dbReference type="EMBL" id="SSW99135.1"/>
    </source>
</evidence>
<reference evidence="2" key="2">
    <citation type="submission" date="2018-07" db="EMBL/GenBank/DDBJ databases">
        <authorList>
            <person name="Quirk P.G."/>
            <person name="Krulwich T.A."/>
        </authorList>
    </citation>
    <scope>NUCLEOTIDE SEQUENCE</scope>
</reference>
<dbReference type="EMBL" id="UFQS01000089">
    <property type="protein sequence ID" value="SSW99135.1"/>
    <property type="molecule type" value="Genomic_DNA"/>
</dbReference>
<evidence type="ECO:0000313" key="2">
    <source>
        <dbReference type="EMBL" id="SSX19517.1"/>
    </source>
</evidence>
<name>A0A336K6Z4_CULSO</name>
<accession>A0A336K6Z4</accession>
<sequence>MENDDGRVYKRNISQVQKFDGDIRSNKKDPKHPIDDDVENEIFEEMVPKEPNDVVSSEHQIPERDIVVLGRQIKKPVYLEDYDA</sequence>
<proteinExistence type="predicted"/>
<dbReference type="AlphaFoldDB" id="A0A336K6Z4"/>
<protein>
    <submittedName>
        <fullName evidence="1">CSON014951 protein</fullName>
    </submittedName>
</protein>
<dbReference type="EMBL" id="UFQT01000089">
    <property type="protein sequence ID" value="SSX19517.1"/>
    <property type="molecule type" value="Genomic_DNA"/>
</dbReference>
<dbReference type="VEuPathDB" id="VectorBase:CSON014951"/>
<reference evidence="1" key="1">
    <citation type="submission" date="2018-04" db="EMBL/GenBank/DDBJ databases">
        <authorList>
            <person name="Go L.Y."/>
            <person name="Mitchell J.A."/>
        </authorList>
    </citation>
    <scope>NUCLEOTIDE SEQUENCE</scope>
    <source>
        <tissue evidence="1">Whole organism</tissue>
    </source>
</reference>
<organism evidence="1">
    <name type="scientific">Culicoides sonorensis</name>
    <name type="common">Biting midge</name>
    <dbReference type="NCBI Taxonomy" id="179676"/>
    <lineage>
        <taxon>Eukaryota</taxon>
        <taxon>Metazoa</taxon>
        <taxon>Ecdysozoa</taxon>
        <taxon>Arthropoda</taxon>
        <taxon>Hexapoda</taxon>
        <taxon>Insecta</taxon>
        <taxon>Pterygota</taxon>
        <taxon>Neoptera</taxon>
        <taxon>Endopterygota</taxon>
        <taxon>Diptera</taxon>
        <taxon>Nematocera</taxon>
        <taxon>Chironomoidea</taxon>
        <taxon>Ceratopogonidae</taxon>
        <taxon>Ceratopogoninae</taxon>
        <taxon>Culicoides</taxon>
        <taxon>Monoculicoides</taxon>
    </lineage>
</organism>